<accession>A0AA49GL66</accession>
<dbReference type="EMBL" id="CP120682">
    <property type="protein sequence ID" value="WKN36163.1"/>
    <property type="molecule type" value="Genomic_DNA"/>
</dbReference>
<evidence type="ECO:0000313" key="1">
    <source>
        <dbReference type="EMBL" id="WKN36163.1"/>
    </source>
</evidence>
<protein>
    <recommendedName>
        <fullName evidence="2">STAS/SEC14 domain-containing protein</fullName>
    </recommendedName>
</protein>
<gene>
    <name evidence="1" type="ORF">K4G66_27740</name>
</gene>
<organism evidence="1">
    <name type="scientific">Roseihalotalea indica</name>
    <dbReference type="NCBI Taxonomy" id="2867963"/>
    <lineage>
        <taxon>Bacteria</taxon>
        <taxon>Pseudomonadati</taxon>
        <taxon>Bacteroidota</taxon>
        <taxon>Cytophagia</taxon>
        <taxon>Cytophagales</taxon>
        <taxon>Catalimonadaceae</taxon>
        <taxon>Roseihalotalea</taxon>
    </lineage>
</organism>
<name>A0AA49GL66_9BACT</name>
<sequence>MIQTKTIENLVTDNAKVVLDHQTSSLHVSLSGFIPFKQMESIIHHEFEMIRFFQLSKCLIDLRGIKVYAPGTPELIQTVWFPRVKEEGVQYIAFVVPEDVFGQASMNKAHDESDKKENINVKYFKDLISAKKWLMQPS</sequence>
<reference evidence="1" key="2">
    <citation type="journal article" date="2024" name="Antonie Van Leeuwenhoek">
        <title>Roseihalotalea indica gen. nov., sp. nov., a halophilic Bacteroidetes from mesopelagic Southwest Indian Ocean with higher carbohydrate metabolic potential.</title>
        <authorList>
            <person name="Chen B."/>
            <person name="Zhang M."/>
            <person name="Lin D."/>
            <person name="Ye J."/>
            <person name="Tang K."/>
        </authorList>
    </citation>
    <scope>NUCLEOTIDE SEQUENCE</scope>
    <source>
        <strain evidence="1">TK19036</strain>
    </source>
</reference>
<reference evidence="1" key="1">
    <citation type="journal article" date="2023" name="Comput. Struct. Biotechnol. J.">
        <title>Discovery of a novel marine Bacteroidetes with a rich repertoire of carbohydrate-active enzymes.</title>
        <authorList>
            <person name="Chen B."/>
            <person name="Liu G."/>
            <person name="Chen Q."/>
            <person name="Wang H."/>
            <person name="Liu L."/>
            <person name="Tang K."/>
        </authorList>
    </citation>
    <scope>NUCLEOTIDE SEQUENCE</scope>
    <source>
        <strain evidence="1">TK19036</strain>
    </source>
</reference>
<evidence type="ECO:0008006" key="2">
    <source>
        <dbReference type="Google" id="ProtNLM"/>
    </source>
</evidence>
<proteinExistence type="predicted"/>
<dbReference type="AlphaFoldDB" id="A0AA49GL66"/>